<evidence type="ECO:0000256" key="1">
    <source>
        <dbReference type="SAM" id="SignalP"/>
    </source>
</evidence>
<sequence length="69" mass="7988">MNNLKPLTLALLILAPNAFANSQSPNQRPKNSDVKVCQQDKDCQQNQEFLNNQEQELQHFFSQEEKKSK</sequence>
<name>A0AB39HIF7_9VIBR</name>
<gene>
    <name evidence="2" type="ORF">AB0763_15265</name>
</gene>
<protein>
    <submittedName>
        <fullName evidence="2">Uncharacterized protein</fullName>
    </submittedName>
</protein>
<dbReference type="KEGG" id="vih:AB0763_15265"/>
<reference evidence="2" key="1">
    <citation type="submission" date="2024-07" db="EMBL/GenBank/DDBJ databases">
        <title>Genome Analysis of a Potential Novel Vibrio Species Secreting pH- and Thermo-stable Alginate Lyase and its Application in Producing Alginate Oligosaccharides.</title>
        <authorList>
            <person name="Huang H."/>
            <person name="Bao K."/>
        </authorList>
    </citation>
    <scope>NUCLEOTIDE SEQUENCE</scope>
    <source>
        <strain evidence="2">HB236076</strain>
        <plasmid evidence="2">p-HB236076</plasmid>
    </source>
</reference>
<keyword evidence="1" id="KW-0732">Signal</keyword>
<proteinExistence type="predicted"/>
<dbReference type="AlphaFoldDB" id="A0AB39HIF7"/>
<organism evidence="2">
    <name type="scientific">Vibrio sp. HB236076</name>
    <dbReference type="NCBI Taxonomy" id="3232307"/>
    <lineage>
        <taxon>Bacteria</taxon>
        <taxon>Pseudomonadati</taxon>
        <taxon>Pseudomonadota</taxon>
        <taxon>Gammaproteobacteria</taxon>
        <taxon>Vibrionales</taxon>
        <taxon>Vibrionaceae</taxon>
        <taxon>Vibrio</taxon>
    </lineage>
</organism>
<accession>A0AB39HIF7</accession>
<feature type="signal peptide" evidence="1">
    <location>
        <begin position="1"/>
        <end position="20"/>
    </location>
</feature>
<feature type="chain" id="PRO_5044299699" evidence="1">
    <location>
        <begin position="21"/>
        <end position="69"/>
    </location>
</feature>
<keyword evidence="2" id="KW-0614">Plasmid</keyword>
<evidence type="ECO:0000313" key="2">
    <source>
        <dbReference type="EMBL" id="XDK26410.1"/>
    </source>
</evidence>
<geneLocation type="plasmid" evidence="2">
    <name>p-HB236076</name>
</geneLocation>
<dbReference type="EMBL" id="CP162602">
    <property type="protein sequence ID" value="XDK26410.1"/>
    <property type="molecule type" value="Genomic_DNA"/>
</dbReference>
<dbReference type="RefSeq" id="WP_306099300.1">
    <property type="nucleotide sequence ID" value="NZ_CP162602.1"/>
</dbReference>